<protein>
    <recommendedName>
        <fullName evidence="16">E3 SUMO-protein ligase SIZ1</fullName>
    </recommendedName>
</protein>
<keyword evidence="9" id="KW-0539">Nucleus</keyword>
<comment type="pathway">
    <text evidence="2">Protein modification; protein sumoylation.</text>
</comment>
<accession>A0AA35ZPQ2</accession>
<comment type="subcellular location">
    <subcellularLocation>
        <location evidence="1">Nucleus</location>
    </subcellularLocation>
</comment>
<dbReference type="SMART" id="SM00513">
    <property type="entry name" value="SAP"/>
    <property type="match status" value="1"/>
</dbReference>
<evidence type="ECO:0000259" key="12">
    <source>
        <dbReference type="PROSITE" id="PS50800"/>
    </source>
</evidence>
<evidence type="ECO:0008006" key="16">
    <source>
        <dbReference type="Google" id="ProtNLM"/>
    </source>
</evidence>
<feature type="domain" description="SP-RING-type" evidence="13">
    <location>
        <begin position="343"/>
        <end position="426"/>
    </location>
</feature>
<evidence type="ECO:0000256" key="4">
    <source>
        <dbReference type="ARBA" id="ARBA00022679"/>
    </source>
</evidence>
<feature type="compositionally biased region" description="Gly residues" evidence="11">
    <location>
        <begin position="597"/>
        <end position="606"/>
    </location>
</feature>
<dbReference type="Proteomes" id="UP001177003">
    <property type="component" value="Chromosome 8"/>
</dbReference>
<evidence type="ECO:0000256" key="10">
    <source>
        <dbReference type="PROSITE-ProRule" id="PRU00452"/>
    </source>
</evidence>
<dbReference type="InterPro" id="IPR036361">
    <property type="entry name" value="SAP_dom_sf"/>
</dbReference>
<keyword evidence="15" id="KW-1185">Reference proteome</keyword>
<feature type="domain" description="SAP" evidence="12">
    <location>
        <begin position="12"/>
        <end position="46"/>
    </location>
</feature>
<dbReference type="Gene3D" id="1.10.720.30">
    <property type="entry name" value="SAP domain"/>
    <property type="match status" value="1"/>
</dbReference>
<dbReference type="InterPro" id="IPR011011">
    <property type="entry name" value="Znf_FYVE_PHD"/>
</dbReference>
<organism evidence="14 15">
    <name type="scientific">Lactuca saligna</name>
    <name type="common">Willowleaf lettuce</name>
    <dbReference type="NCBI Taxonomy" id="75948"/>
    <lineage>
        <taxon>Eukaryota</taxon>
        <taxon>Viridiplantae</taxon>
        <taxon>Streptophyta</taxon>
        <taxon>Embryophyta</taxon>
        <taxon>Tracheophyta</taxon>
        <taxon>Spermatophyta</taxon>
        <taxon>Magnoliopsida</taxon>
        <taxon>eudicotyledons</taxon>
        <taxon>Gunneridae</taxon>
        <taxon>Pentapetalae</taxon>
        <taxon>asterids</taxon>
        <taxon>campanulids</taxon>
        <taxon>Asterales</taxon>
        <taxon>Asteraceae</taxon>
        <taxon>Cichorioideae</taxon>
        <taxon>Cichorieae</taxon>
        <taxon>Lactucinae</taxon>
        <taxon>Lactuca</taxon>
    </lineage>
</organism>
<dbReference type="GO" id="GO:0061665">
    <property type="term" value="F:SUMO ligase activity"/>
    <property type="evidence" value="ECO:0007669"/>
    <property type="project" value="TreeGrafter"/>
</dbReference>
<keyword evidence="7" id="KW-0833">Ubl conjugation pathway</keyword>
<dbReference type="Pfam" id="PF02037">
    <property type="entry name" value="SAP"/>
    <property type="match status" value="1"/>
</dbReference>
<evidence type="ECO:0000313" key="14">
    <source>
        <dbReference type="EMBL" id="CAI9296088.1"/>
    </source>
</evidence>
<evidence type="ECO:0000256" key="5">
    <source>
        <dbReference type="ARBA" id="ARBA00022723"/>
    </source>
</evidence>
<sequence length="632" mass="70107">MDDIVPEYKKRMARFRIQELKDVLGQLGLARTGRKQDLMDRILTLLSDEEDIHGPQKNKLIRKEDVTRIIDDIYRQMPHTGATEPITGGHCVSDSSSITPKKETVDQKVRCPCGSPLKTEFMIQCADPQCHVLQHIPCVIIPLESTEETPPVSSQHYCEICRINRCDPFWKSLAHPLCPAKLSVSNVLDDGEPQLLQNVETSFQITRANVHLLEKSGYDVQAWCILLNDSVPFRMQWPQYPDLKVNGIPVKTINRPGSKTLGANGRDDGPSISVFLVEGHNTISLSGSDGRPFCLGVRLVKQRTVQQVISMIPNEQEGESFTEAVSRVCRCIGGGMAAANDDSDSDLEVIADNVTINLRCPMSGCRMKTAARFKGCIHLGCFDLHTLVQINQRSRKWQCPVCLKNYSLEDIIIDPYLNRIVKLMQACEEDVTEIEVKSDGSWRTRLSRPFMDLERWHLPEGSLCTSEFNSNSNINSNSNMEISEAKSQHEGNQLEECVAPYGHEVISMSSGSSDDNMKEDDDNNEMMDSIPYNHNYNQTSGITNRSSSSSIGDPSVIVLSDSDEDDCDLVSATEEDPIVAPPGSLDVKAESSQMSNGRGGGLGLIGGDPFTFPRQPRTVRNHHGTKDVAAAD</sequence>
<dbReference type="InterPro" id="IPR001965">
    <property type="entry name" value="Znf_PHD"/>
</dbReference>
<dbReference type="Pfam" id="PF02891">
    <property type="entry name" value="zf-MIZ"/>
    <property type="match status" value="1"/>
</dbReference>
<name>A0AA35ZPQ2_LACSI</name>
<evidence type="ECO:0000256" key="11">
    <source>
        <dbReference type="SAM" id="MobiDB-lite"/>
    </source>
</evidence>
<dbReference type="GO" id="GO:0005634">
    <property type="term" value="C:nucleus"/>
    <property type="evidence" value="ECO:0007669"/>
    <property type="project" value="UniProtKB-SubCell"/>
</dbReference>
<dbReference type="EMBL" id="OX465084">
    <property type="protein sequence ID" value="CAI9296088.1"/>
    <property type="molecule type" value="Genomic_DNA"/>
</dbReference>
<evidence type="ECO:0000256" key="3">
    <source>
        <dbReference type="ARBA" id="ARBA00005383"/>
    </source>
</evidence>
<dbReference type="GO" id="GO:0000785">
    <property type="term" value="C:chromatin"/>
    <property type="evidence" value="ECO:0007669"/>
    <property type="project" value="TreeGrafter"/>
</dbReference>
<dbReference type="InterPro" id="IPR004181">
    <property type="entry name" value="Znf_MIZ"/>
</dbReference>
<dbReference type="GO" id="GO:0008270">
    <property type="term" value="F:zinc ion binding"/>
    <property type="evidence" value="ECO:0007669"/>
    <property type="project" value="UniProtKB-KW"/>
</dbReference>
<evidence type="ECO:0000256" key="9">
    <source>
        <dbReference type="ARBA" id="ARBA00023242"/>
    </source>
</evidence>
<keyword evidence="4" id="KW-0808">Transferase</keyword>
<dbReference type="PANTHER" id="PTHR10782:SF80">
    <property type="entry name" value="CHROMATIN REGULATOR PHD FAMILY"/>
    <property type="match status" value="1"/>
</dbReference>
<evidence type="ECO:0000256" key="7">
    <source>
        <dbReference type="ARBA" id="ARBA00022786"/>
    </source>
</evidence>
<dbReference type="SUPFAM" id="SSF68906">
    <property type="entry name" value="SAP domain"/>
    <property type="match status" value="1"/>
</dbReference>
<evidence type="ECO:0000259" key="13">
    <source>
        <dbReference type="PROSITE" id="PS51044"/>
    </source>
</evidence>
<dbReference type="SMART" id="SM00249">
    <property type="entry name" value="PHD"/>
    <property type="match status" value="1"/>
</dbReference>
<dbReference type="InterPro" id="IPR003034">
    <property type="entry name" value="SAP_dom"/>
</dbReference>
<keyword evidence="5" id="KW-0479">Metal-binding</keyword>
<feature type="region of interest" description="Disordered" evidence="11">
    <location>
        <begin position="576"/>
        <end position="632"/>
    </location>
</feature>
<gene>
    <name evidence="14" type="ORF">LSALG_LOCUS34987</name>
</gene>
<reference evidence="14" key="1">
    <citation type="submission" date="2023-04" db="EMBL/GenBank/DDBJ databases">
        <authorList>
            <person name="Vijverberg K."/>
            <person name="Xiong W."/>
            <person name="Schranz E."/>
        </authorList>
    </citation>
    <scope>NUCLEOTIDE SEQUENCE</scope>
</reference>
<dbReference type="AlphaFoldDB" id="A0AA35ZPQ2"/>
<keyword evidence="6 10" id="KW-0863">Zinc-finger</keyword>
<evidence type="ECO:0000256" key="1">
    <source>
        <dbReference type="ARBA" id="ARBA00004123"/>
    </source>
</evidence>
<dbReference type="SUPFAM" id="SSF57903">
    <property type="entry name" value="FYVE/PHD zinc finger"/>
    <property type="match status" value="1"/>
</dbReference>
<dbReference type="PROSITE" id="PS50800">
    <property type="entry name" value="SAP"/>
    <property type="match status" value="1"/>
</dbReference>
<evidence type="ECO:0000256" key="6">
    <source>
        <dbReference type="ARBA" id="ARBA00022771"/>
    </source>
</evidence>
<dbReference type="PANTHER" id="PTHR10782">
    <property type="entry name" value="ZINC FINGER MIZ DOMAIN-CONTAINING PROTEIN"/>
    <property type="match status" value="1"/>
</dbReference>
<evidence type="ECO:0000256" key="2">
    <source>
        <dbReference type="ARBA" id="ARBA00004718"/>
    </source>
</evidence>
<dbReference type="InterPro" id="IPR013083">
    <property type="entry name" value="Znf_RING/FYVE/PHD"/>
</dbReference>
<dbReference type="PROSITE" id="PS51044">
    <property type="entry name" value="ZF_SP_RING"/>
    <property type="match status" value="1"/>
</dbReference>
<keyword evidence="8" id="KW-0862">Zinc</keyword>
<dbReference type="Gene3D" id="3.30.40.10">
    <property type="entry name" value="Zinc/RING finger domain, C3HC4 (zinc finger)"/>
    <property type="match status" value="2"/>
</dbReference>
<dbReference type="GO" id="GO:0016925">
    <property type="term" value="P:protein sumoylation"/>
    <property type="evidence" value="ECO:0007669"/>
    <property type="project" value="TreeGrafter"/>
</dbReference>
<evidence type="ECO:0000313" key="15">
    <source>
        <dbReference type="Proteomes" id="UP001177003"/>
    </source>
</evidence>
<proteinExistence type="inferred from homology"/>
<evidence type="ECO:0000256" key="8">
    <source>
        <dbReference type="ARBA" id="ARBA00022833"/>
    </source>
</evidence>
<comment type="similarity">
    <text evidence="3">Belongs to the PIAS family.</text>
</comment>